<organism evidence="2 3">
    <name type="scientific">Ktedonobacter robiniae</name>
    <dbReference type="NCBI Taxonomy" id="2778365"/>
    <lineage>
        <taxon>Bacteria</taxon>
        <taxon>Bacillati</taxon>
        <taxon>Chloroflexota</taxon>
        <taxon>Ktedonobacteria</taxon>
        <taxon>Ktedonobacterales</taxon>
        <taxon>Ktedonobacteraceae</taxon>
        <taxon>Ktedonobacter</taxon>
    </lineage>
</organism>
<dbReference type="InterPro" id="IPR050564">
    <property type="entry name" value="F420-G6PD/mer"/>
</dbReference>
<dbReference type="Pfam" id="PF00296">
    <property type="entry name" value="Bac_luciferase"/>
    <property type="match status" value="1"/>
</dbReference>
<evidence type="ECO:0000313" key="2">
    <source>
        <dbReference type="EMBL" id="GHO58143.1"/>
    </source>
</evidence>
<protein>
    <submittedName>
        <fullName evidence="2">LLM class F420-dependent oxidoreductase</fullName>
    </submittedName>
</protein>
<dbReference type="InterPro" id="IPR011251">
    <property type="entry name" value="Luciferase-like_dom"/>
</dbReference>
<evidence type="ECO:0000259" key="1">
    <source>
        <dbReference type="Pfam" id="PF00296"/>
    </source>
</evidence>
<gene>
    <name evidence="2" type="ORF">KSB_66180</name>
</gene>
<dbReference type="Proteomes" id="UP000654345">
    <property type="component" value="Unassembled WGS sequence"/>
</dbReference>
<dbReference type="InterPro" id="IPR036661">
    <property type="entry name" value="Luciferase-like_sf"/>
</dbReference>
<comment type="caution">
    <text evidence="2">The sequence shown here is derived from an EMBL/GenBank/DDBJ whole genome shotgun (WGS) entry which is preliminary data.</text>
</comment>
<keyword evidence="3" id="KW-1185">Reference proteome</keyword>
<evidence type="ECO:0000313" key="3">
    <source>
        <dbReference type="Proteomes" id="UP000654345"/>
    </source>
</evidence>
<feature type="domain" description="Luciferase-like" evidence="1">
    <location>
        <begin position="39"/>
        <end position="310"/>
    </location>
</feature>
<dbReference type="SUPFAM" id="SSF51679">
    <property type="entry name" value="Bacterial luciferase-like"/>
    <property type="match status" value="1"/>
</dbReference>
<reference evidence="2 3" key="1">
    <citation type="journal article" date="2021" name="Int. J. Syst. Evol. Microbiol.">
        <title>Reticulibacter mediterranei gen. nov., sp. nov., within the new family Reticulibacteraceae fam. nov., and Ktedonospora formicarum gen. nov., sp. nov., Ktedonobacter robiniae sp. nov., Dictyobacter formicarum sp. nov. and Dictyobacter arantiisoli sp. nov., belonging to the class Ktedonobacteria.</title>
        <authorList>
            <person name="Yabe S."/>
            <person name="Zheng Y."/>
            <person name="Wang C.M."/>
            <person name="Sakai Y."/>
            <person name="Abe K."/>
            <person name="Yokota A."/>
            <person name="Donadio S."/>
            <person name="Cavaletti L."/>
            <person name="Monciardini P."/>
        </authorList>
    </citation>
    <scope>NUCLEOTIDE SEQUENCE [LARGE SCALE GENOMIC DNA]</scope>
    <source>
        <strain evidence="2 3">SOSP1-30</strain>
    </source>
</reference>
<sequence length="336" mass="36650">MKFMQQKDKLSQQLPSNMLRARSLRDRVGVYIQARDTVDAIARIREAEQAGVQQAWMAMGGAGFADILTVLAAAATQTERIKLGTAIVPDYPRHPLVMAQQALAVHDLAPERLRLGIGSGNRSFLESRYGLLQIAPLRYLKEYLEVLRGVLWQGRIDHQGEFFQVVDTLPRTAQVPLLIPALGLKAFRLAGEIADGALASLCPVPYLLNQALPALQVGAEIRSRPAPPIVACLPVAFSTDEAAVLLAVRQLIQQLAQTNTYARMFAQAGWASAVNGNEAELNALARTLVISGNEATVRDRVQELLASGLDELLLLAIPIADEAMERRQMLHLIGSL</sequence>
<dbReference type="Gene3D" id="3.20.20.30">
    <property type="entry name" value="Luciferase-like domain"/>
    <property type="match status" value="1"/>
</dbReference>
<dbReference type="EMBL" id="BNJG01000002">
    <property type="protein sequence ID" value="GHO58143.1"/>
    <property type="molecule type" value="Genomic_DNA"/>
</dbReference>
<accession>A0ABQ3UZQ9</accession>
<dbReference type="PANTHER" id="PTHR43244:SF2">
    <property type="entry name" value="CONSERVED HYPOTHETICAL ALANINE AND PROLINE-RICH PROTEIN"/>
    <property type="match status" value="1"/>
</dbReference>
<proteinExistence type="predicted"/>
<name>A0ABQ3UZQ9_9CHLR</name>
<dbReference type="PANTHER" id="PTHR43244">
    <property type="match status" value="1"/>
</dbReference>